<evidence type="ECO:0000313" key="2">
    <source>
        <dbReference type="Proteomes" id="UP001172082"/>
    </source>
</evidence>
<dbReference type="Pfam" id="PF21850">
    <property type="entry name" value="DUF6909"/>
    <property type="match status" value="2"/>
</dbReference>
<name>A0ABT8KY06_9BACT</name>
<proteinExistence type="predicted"/>
<keyword evidence="2" id="KW-1185">Reference proteome</keyword>
<dbReference type="InterPro" id="IPR054204">
    <property type="entry name" value="DUF6909"/>
</dbReference>
<reference evidence="1" key="1">
    <citation type="submission" date="2023-06" db="EMBL/GenBank/DDBJ databases">
        <title>Genomic of Parafulvivirga corallium.</title>
        <authorList>
            <person name="Wang G."/>
        </authorList>
    </citation>
    <scope>NUCLEOTIDE SEQUENCE</scope>
    <source>
        <strain evidence="1">BMA10</strain>
    </source>
</reference>
<sequence length="561" mass="63910">MSKIKRTRAQESRAAIEKLYVIMRHLFIRGGYKPLGVSGSSLFQSLLILSPEIYGSINDDERVEMDGLMYVLDRLPKGIEECRYIRFISKEGLDKSGFKVLVPSKRRRNCYRIDKDQMYIELTRGRSDIYDILTHLTFLYVESEKIKNHSLDTKGIQNMAWEKLEEIVKLEEQGKKFNKEIAYTYLSTVLGRTFEETVNACEKFAEDPSRNSLFRVAYWLGKVAIDEEKENKDREITFSATLRERIGHHVYGEQWAQNIKAFISDHGFLSRPIHIISANLHSTMNSLYAYQVLRKQLKEENLTSIALELNKTKNEKLRSKVESFALKHGLYEIPDNSGTNLTVQIIDTAQLNLDELPEEIKVDKQRIEAKKPILLIMDYAFGEQAFETMDELLRPYENNGKEHPLKVDSISIMGKAGILQGEKGDIMVPTAHIFEGTADNYPIQNEFSQTDFEGQKLEIFEGPMVTVLGTSLQNKDVLEYFARSSWGAIGLEMEGAHYQKAIQSASKIRKSVKGSVTVRYAYYASDNPLVTGKTLASGSLGEEGVKPTYLITTKILSKILG</sequence>
<gene>
    <name evidence="1" type="ORF">QQ008_25780</name>
</gene>
<organism evidence="1 2">
    <name type="scientific">Splendidivirga corallicola</name>
    <dbReference type="NCBI Taxonomy" id="3051826"/>
    <lineage>
        <taxon>Bacteria</taxon>
        <taxon>Pseudomonadati</taxon>
        <taxon>Bacteroidota</taxon>
        <taxon>Cytophagia</taxon>
        <taxon>Cytophagales</taxon>
        <taxon>Splendidivirgaceae</taxon>
        <taxon>Splendidivirga</taxon>
    </lineage>
</organism>
<comment type="caution">
    <text evidence="1">The sequence shown here is derived from an EMBL/GenBank/DDBJ whole genome shotgun (WGS) entry which is preliminary data.</text>
</comment>
<dbReference type="EMBL" id="JAUJEA010000013">
    <property type="protein sequence ID" value="MDN5204827.1"/>
    <property type="molecule type" value="Genomic_DNA"/>
</dbReference>
<protein>
    <submittedName>
        <fullName evidence="1">Uncharacterized protein</fullName>
    </submittedName>
</protein>
<dbReference type="RefSeq" id="WP_346754851.1">
    <property type="nucleotide sequence ID" value="NZ_JAUJEA010000013.1"/>
</dbReference>
<evidence type="ECO:0000313" key="1">
    <source>
        <dbReference type="EMBL" id="MDN5204827.1"/>
    </source>
</evidence>
<dbReference type="Proteomes" id="UP001172082">
    <property type="component" value="Unassembled WGS sequence"/>
</dbReference>
<accession>A0ABT8KY06</accession>